<keyword evidence="1" id="KW-0812">Transmembrane</keyword>
<dbReference type="InterPro" id="IPR011665">
    <property type="entry name" value="BRF1_TBP-bd_dom"/>
</dbReference>
<evidence type="ECO:0000313" key="3">
    <source>
        <dbReference type="EMBL" id="MCE3049840.1"/>
    </source>
</evidence>
<evidence type="ECO:0000313" key="4">
    <source>
        <dbReference type="Proteomes" id="UP000823775"/>
    </source>
</evidence>
<organism evidence="3 4">
    <name type="scientific">Datura stramonium</name>
    <name type="common">Jimsonweed</name>
    <name type="synonym">Common thornapple</name>
    <dbReference type="NCBI Taxonomy" id="4076"/>
    <lineage>
        <taxon>Eukaryota</taxon>
        <taxon>Viridiplantae</taxon>
        <taxon>Streptophyta</taxon>
        <taxon>Embryophyta</taxon>
        <taxon>Tracheophyta</taxon>
        <taxon>Spermatophyta</taxon>
        <taxon>Magnoliopsida</taxon>
        <taxon>eudicotyledons</taxon>
        <taxon>Gunneridae</taxon>
        <taxon>Pentapetalae</taxon>
        <taxon>asterids</taxon>
        <taxon>lamiids</taxon>
        <taxon>Solanales</taxon>
        <taxon>Solanaceae</taxon>
        <taxon>Solanoideae</taxon>
        <taxon>Datureae</taxon>
        <taxon>Datura</taxon>
    </lineage>
</organism>
<keyword evidence="1" id="KW-0472">Membrane</keyword>
<evidence type="ECO:0000259" key="2">
    <source>
        <dbReference type="Pfam" id="PF07741"/>
    </source>
</evidence>
<sequence>CTNLRKSVPLWLIAYENFYRDSAAAQQVVGVSEIKNNLVAEGVRLVKNFSARRAKFQDIDQRERVAAADAENLSGIDDSEVVGYLNNTKEIHYKKIIWEKMNKEFAKFYIYALSLLCCFILAVSILWLFA</sequence>
<accession>A0ABS8WK74</accession>
<evidence type="ECO:0000256" key="1">
    <source>
        <dbReference type="SAM" id="Phobius"/>
    </source>
</evidence>
<name>A0ABS8WK74_DATST</name>
<comment type="caution">
    <text evidence="3">The sequence shown here is derived from an EMBL/GenBank/DDBJ whole genome shotgun (WGS) entry which is preliminary data.</text>
</comment>
<reference evidence="3 4" key="1">
    <citation type="journal article" date="2021" name="BMC Genomics">
        <title>Datura genome reveals duplications of psychoactive alkaloid biosynthetic genes and high mutation rate following tissue culture.</title>
        <authorList>
            <person name="Rajewski A."/>
            <person name="Carter-House D."/>
            <person name="Stajich J."/>
            <person name="Litt A."/>
        </authorList>
    </citation>
    <scope>NUCLEOTIDE SEQUENCE [LARGE SCALE GENOMIC DNA]</scope>
    <source>
        <strain evidence="3">AR-01</strain>
    </source>
</reference>
<keyword evidence="1" id="KW-1133">Transmembrane helix</keyword>
<dbReference type="Proteomes" id="UP000823775">
    <property type="component" value="Unassembled WGS sequence"/>
</dbReference>
<feature type="domain" description="Brf1 TBP-binding" evidence="2">
    <location>
        <begin position="74"/>
        <end position="106"/>
    </location>
</feature>
<dbReference type="EMBL" id="JACEIK010007180">
    <property type="protein sequence ID" value="MCE3049840.1"/>
    <property type="molecule type" value="Genomic_DNA"/>
</dbReference>
<feature type="non-terminal residue" evidence="3">
    <location>
        <position position="1"/>
    </location>
</feature>
<gene>
    <name evidence="3" type="ORF">HAX54_045921</name>
</gene>
<dbReference type="Pfam" id="PF07741">
    <property type="entry name" value="BRF1"/>
    <property type="match status" value="1"/>
</dbReference>
<feature type="transmembrane region" description="Helical" evidence="1">
    <location>
        <begin position="108"/>
        <end position="129"/>
    </location>
</feature>
<dbReference type="Gene3D" id="1.20.5.650">
    <property type="entry name" value="Single helix bin"/>
    <property type="match status" value="1"/>
</dbReference>
<protein>
    <recommendedName>
        <fullName evidence="2">Brf1 TBP-binding domain-containing protein</fullName>
    </recommendedName>
</protein>
<keyword evidence="4" id="KW-1185">Reference proteome</keyword>
<proteinExistence type="predicted"/>